<dbReference type="SMART" id="SM01252">
    <property type="entry name" value="KilA-N"/>
    <property type="match status" value="1"/>
</dbReference>
<reference evidence="2 3" key="1">
    <citation type="submission" date="2018-08" db="EMBL/GenBank/DDBJ databases">
        <title>Paraburkholderia sp. DHOM06 isolated from forest soil.</title>
        <authorList>
            <person name="Gao Z.-H."/>
            <person name="Qiu L.-H."/>
        </authorList>
    </citation>
    <scope>NUCLEOTIDE SEQUENCE [LARGE SCALE GENOMIC DNA]</scope>
    <source>
        <strain evidence="2 3">DHOM06</strain>
    </source>
</reference>
<dbReference type="EMBL" id="QRGA01000021">
    <property type="protein sequence ID" value="RDU95177.1"/>
    <property type="molecule type" value="Genomic_DNA"/>
</dbReference>
<dbReference type="InterPro" id="IPR017880">
    <property type="entry name" value="KilA_N"/>
</dbReference>
<dbReference type="AlphaFoldDB" id="A0A3D8JQ78"/>
<feature type="domain" description="KilA-N" evidence="1">
    <location>
        <begin position="1"/>
        <end position="95"/>
    </location>
</feature>
<protein>
    <submittedName>
        <fullName evidence="2">KilA-N domain-containing protein</fullName>
    </submittedName>
</protein>
<dbReference type="PROSITE" id="PS51301">
    <property type="entry name" value="KILA_N"/>
    <property type="match status" value="1"/>
</dbReference>
<name>A0A3D8JQ78_9BURK</name>
<comment type="caution">
    <text evidence="2">The sequence shown here is derived from an EMBL/GenBank/DDBJ whole genome shotgun (WGS) entry which is preliminary data.</text>
</comment>
<sequence length="179" mass="20353">MTRARDNAIRRDENGRYSVNDLHRAGGGMDKHRPTYWLANQKTKDLCKEIEIDGIPSIQSKQGLGTFVARELVYAYAMWISTAFHLKTIRSFDAVVTGETWHRQLAALSPACQQRIHLKRPPDGNNRTRCSHPGRSLNLRSRMVAMSCQRQHLEDLSFVSIIAHETARIRAGVVMVLET</sequence>
<organism evidence="2 3">
    <name type="scientific">Trinickia dinghuensis</name>
    <dbReference type="NCBI Taxonomy" id="2291023"/>
    <lineage>
        <taxon>Bacteria</taxon>
        <taxon>Pseudomonadati</taxon>
        <taxon>Pseudomonadota</taxon>
        <taxon>Betaproteobacteria</taxon>
        <taxon>Burkholderiales</taxon>
        <taxon>Burkholderiaceae</taxon>
        <taxon>Trinickia</taxon>
    </lineage>
</organism>
<dbReference type="OrthoDB" id="9178758at2"/>
<gene>
    <name evidence="2" type="ORF">DWV00_29715</name>
</gene>
<dbReference type="InterPro" id="IPR018004">
    <property type="entry name" value="KilA/APSES_HTH"/>
</dbReference>
<evidence type="ECO:0000313" key="3">
    <source>
        <dbReference type="Proteomes" id="UP000256838"/>
    </source>
</evidence>
<dbReference type="Proteomes" id="UP000256838">
    <property type="component" value="Unassembled WGS sequence"/>
</dbReference>
<dbReference type="Pfam" id="PF04383">
    <property type="entry name" value="KilA-N"/>
    <property type="match status" value="1"/>
</dbReference>
<dbReference type="RefSeq" id="WP_115537191.1">
    <property type="nucleotide sequence ID" value="NZ_QRGA01000021.1"/>
</dbReference>
<proteinExistence type="predicted"/>
<accession>A0A3D8JQ78</accession>
<evidence type="ECO:0000313" key="2">
    <source>
        <dbReference type="EMBL" id="RDU95177.1"/>
    </source>
</evidence>
<keyword evidence="3" id="KW-1185">Reference proteome</keyword>
<evidence type="ECO:0000259" key="1">
    <source>
        <dbReference type="PROSITE" id="PS51301"/>
    </source>
</evidence>